<sequence length="293" mass="33245">MNSKHRSTIPVDWEAQLLSTCPPPVITAPPNSDSTIPPIPPAPPTSQHITTLLVLTNNLFHIATTSFTLRSKHRNILNAHHLRFDAFLHLLPTHITLDELYSGDWRYICLSSHKRTVHSLLELAEYLICICEHAQLMEEKYFRREQLWRRFTRTFSGVSSTSQNLHRKGKDNKPPVPSAPGSLRTYLTSLARAIGEASLPAKAKLSVNNTTQFTLNQCLHDRLMGRYGLHERRPRRLRDSLKGVGKSVDALIRMLVDVDLAMGIRWQDSGGDPRFRTRGGLSVPPSLRKTLKW</sequence>
<reference evidence="2 3" key="1">
    <citation type="journal article" date="2018" name="Nat. Ecol. Evol.">
        <title>Pezizomycetes genomes reveal the molecular basis of ectomycorrhizal truffle lifestyle.</title>
        <authorList>
            <person name="Murat C."/>
            <person name="Payen T."/>
            <person name="Noel B."/>
            <person name="Kuo A."/>
            <person name="Morin E."/>
            <person name="Chen J."/>
            <person name="Kohler A."/>
            <person name="Krizsan K."/>
            <person name="Balestrini R."/>
            <person name="Da Silva C."/>
            <person name="Montanini B."/>
            <person name="Hainaut M."/>
            <person name="Levati E."/>
            <person name="Barry K.W."/>
            <person name="Belfiori B."/>
            <person name="Cichocki N."/>
            <person name="Clum A."/>
            <person name="Dockter R.B."/>
            <person name="Fauchery L."/>
            <person name="Guy J."/>
            <person name="Iotti M."/>
            <person name="Le Tacon F."/>
            <person name="Lindquist E.A."/>
            <person name="Lipzen A."/>
            <person name="Malagnac F."/>
            <person name="Mello A."/>
            <person name="Molinier V."/>
            <person name="Miyauchi S."/>
            <person name="Poulain J."/>
            <person name="Riccioni C."/>
            <person name="Rubini A."/>
            <person name="Sitrit Y."/>
            <person name="Splivallo R."/>
            <person name="Traeger S."/>
            <person name="Wang M."/>
            <person name="Zifcakova L."/>
            <person name="Wipf D."/>
            <person name="Zambonelli A."/>
            <person name="Paolocci F."/>
            <person name="Nowrousian M."/>
            <person name="Ottonello S."/>
            <person name="Baldrian P."/>
            <person name="Spatafora J.W."/>
            <person name="Henrissat B."/>
            <person name="Nagy L.G."/>
            <person name="Aury J.M."/>
            <person name="Wincker P."/>
            <person name="Grigoriev I.V."/>
            <person name="Bonfante P."/>
            <person name="Martin F.M."/>
        </authorList>
    </citation>
    <scope>NUCLEOTIDE SEQUENCE [LARGE SCALE GENOMIC DNA]</scope>
    <source>
        <strain evidence="2 3">RN42</strain>
    </source>
</reference>
<proteinExistence type="predicted"/>
<dbReference type="Proteomes" id="UP000275078">
    <property type="component" value="Unassembled WGS sequence"/>
</dbReference>
<organism evidence="2 3">
    <name type="scientific">Ascobolus immersus RN42</name>
    <dbReference type="NCBI Taxonomy" id="1160509"/>
    <lineage>
        <taxon>Eukaryota</taxon>
        <taxon>Fungi</taxon>
        <taxon>Dikarya</taxon>
        <taxon>Ascomycota</taxon>
        <taxon>Pezizomycotina</taxon>
        <taxon>Pezizomycetes</taxon>
        <taxon>Pezizales</taxon>
        <taxon>Ascobolaceae</taxon>
        <taxon>Ascobolus</taxon>
    </lineage>
</organism>
<feature type="region of interest" description="Disordered" evidence="1">
    <location>
        <begin position="160"/>
        <end position="180"/>
    </location>
</feature>
<keyword evidence="3" id="KW-1185">Reference proteome</keyword>
<accession>A0A3N4I0S3</accession>
<dbReference type="EMBL" id="ML119713">
    <property type="protein sequence ID" value="RPA78308.1"/>
    <property type="molecule type" value="Genomic_DNA"/>
</dbReference>
<evidence type="ECO:0000313" key="2">
    <source>
        <dbReference type="EMBL" id="RPA78308.1"/>
    </source>
</evidence>
<gene>
    <name evidence="2" type="ORF">BJ508DRAFT_329432</name>
</gene>
<name>A0A3N4I0S3_ASCIM</name>
<dbReference type="AlphaFoldDB" id="A0A3N4I0S3"/>
<evidence type="ECO:0000313" key="3">
    <source>
        <dbReference type="Proteomes" id="UP000275078"/>
    </source>
</evidence>
<protein>
    <submittedName>
        <fullName evidence="2">Uncharacterized protein</fullName>
    </submittedName>
</protein>
<evidence type="ECO:0000256" key="1">
    <source>
        <dbReference type="SAM" id="MobiDB-lite"/>
    </source>
</evidence>